<feature type="region of interest" description="Disordered" evidence="8">
    <location>
        <begin position="399"/>
        <end position="442"/>
    </location>
</feature>
<evidence type="ECO:0000313" key="11">
    <source>
        <dbReference type="Proteomes" id="UP000245946"/>
    </source>
</evidence>
<feature type="compositionally biased region" description="Low complexity" evidence="8">
    <location>
        <begin position="217"/>
        <end position="232"/>
    </location>
</feature>
<dbReference type="InterPro" id="IPR011989">
    <property type="entry name" value="ARM-like"/>
</dbReference>
<feature type="compositionally biased region" description="Acidic residues" evidence="8">
    <location>
        <begin position="104"/>
        <end position="117"/>
    </location>
</feature>
<dbReference type="FunFam" id="1.25.10.10:FF:000004">
    <property type="entry name" value="Pumilio homolog 1 isoform 2"/>
    <property type="match status" value="1"/>
</dbReference>
<feature type="region of interest" description="Disordered" evidence="8">
    <location>
        <begin position="1"/>
        <end position="243"/>
    </location>
</feature>
<evidence type="ECO:0000256" key="3">
    <source>
        <dbReference type="ARBA" id="ARBA00022737"/>
    </source>
</evidence>
<dbReference type="AlphaFoldDB" id="A0A316Z0C9"/>
<dbReference type="PANTHER" id="PTHR12537">
    <property type="entry name" value="RNA BINDING PROTEIN PUMILIO-RELATED"/>
    <property type="match status" value="1"/>
</dbReference>
<feature type="region of interest" description="Disordered" evidence="8">
    <location>
        <begin position="263"/>
        <end position="284"/>
    </location>
</feature>
<feature type="repeat" description="Pumilio" evidence="7">
    <location>
        <begin position="645"/>
        <end position="680"/>
    </location>
</feature>
<evidence type="ECO:0000256" key="5">
    <source>
        <dbReference type="ARBA" id="ARBA00060736"/>
    </source>
</evidence>
<dbReference type="InterPro" id="IPR001313">
    <property type="entry name" value="Pumilio_RNA-bd_rpt"/>
</dbReference>
<feature type="compositionally biased region" description="Polar residues" evidence="8">
    <location>
        <begin position="202"/>
        <end position="216"/>
    </location>
</feature>
<dbReference type="RefSeq" id="XP_025595459.1">
    <property type="nucleotide sequence ID" value="XM_025740696.1"/>
</dbReference>
<evidence type="ECO:0000256" key="8">
    <source>
        <dbReference type="SAM" id="MobiDB-lite"/>
    </source>
</evidence>
<feature type="compositionally biased region" description="Gly residues" evidence="8">
    <location>
        <begin position="432"/>
        <end position="442"/>
    </location>
</feature>
<feature type="compositionally biased region" description="Polar residues" evidence="8">
    <location>
        <begin position="975"/>
        <end position="984"/>
    </location>
</feature>
<feature type="repeat" description="Pumilio" evidence="7">
    <location>
        <begin position="754"/>
        <end position="789"/>
    </location>
</feature>
<dbReference type="PROSITE" id="PS50302">
    <property type="entry name" value="PUM"/>
    <property type="match status" value="8"/>
</dbReference>
<dbReference type="Gene3D" id="1.25.10.10">
    <property type="entry name" value="Leucine-rich Repeat Variant"/>
    <property type="match status" value="1"/>
</dbReference>
<feature type="domain" description="PUM-HD" evidence="9">
    <location>
        <begin position="587"/>
        <end position="941"/>
    </location>
</feature>
<evidence type="ECO:0000259" key="9">
    <source>
        <dbReference type="PROSITE" id="PS50303"/>
    </source>
</evidence>
<dbReference type="OrthoDB" id="668540at2759"/>
<dbReference type="InterPro" id="IPR016024">
    <property type="entry name" value="ARM-type_fold"/>
</dbReference>
<dbReference type="PANTHER" id="PTHR12537:SF12">
    <property type="entry name" value="MATERNAL PROTEIN PUMILIO"/>
    <property type="match status" value="1"/>
</dbReference>
<evidence type="ECO:0000256" key="6">
    <source>
        <dbReference type="ARBA" id="ARBA00081811"/>
    </source>
</evidence>
<name>A0A316Z0C9_9BASI</name>
<feature type="compositionally biased region" description="Low complexity" evidence="8">
    <location>
        <begin position="530"/>
        <end position="546"/>
    </location>
</feature>
<keyword evidence="4" id="KW-0694">RNA-binding</keyword>
<protein>
    <recommendedName>
        <fullName evidence="6">Pumilio homology domain family member 3</fullName>
    </recommendedName>
</protein>
<dbReference type="Pfam" id="PF00806">
    <property type="entry name" value="PUF"/>
    <property type="match status" value="8"/>
</dbReference>
<organism evidence="10 11">
    <name type="scientific">Tilletiopsis washingtonensis</name>
    <dbReference type="NCBI Taxonomy" id="58919"/>
    <lineage>
        <taxon>Eukaryota</taxon>
        <taxon>Fungi</taxon>
        <taxon>Dikarya</taxon>
        <taxon>Basidiomycota</taxon>
        <taxon>Ustilaginomycotina</taxon>
        <taxon>Exobasidiomycetes</taxon>
        <taxon>Entylomatales</taxon>
        <taxon>Entylomatales incertae sedis</taxon>
        <taxon>Tilletiopsis</taxon>
    </lineage>
</organism>
<sequence>MSREHAAGQGASSTATSMPRSASSDGDAPHEQAQRALGALSLAESSSSAAARPSTARSLSSSGTSAGAALAEASEGATPAVSAGAGRAPRRTQTMSQPAPALVDEPEEDEAWPDEDAPVPSSRGAAPARATTMLPGWVRDGHDDDGARARAAEAAAHGLLSATSASQGVRIGTMEQPATAALPDSGGARSTSAGRNPRKPLRSTTLDPAQHLRTQQSADAASTADAAPGSDDASLDDSTPHVSVAPQAQRPDLLQTAPFLAASSGSGSAMSANGSGSSPESSVYATYPHSQMDLAAFESYRTTPDPYAPMAPPTPQHVPQQARPHFAPGSDGAGQHYARQQEQMLMYAYQPGAAQGQPPLASPYTYAQPLQPLHYPQQAPAHMGQMGLNPNMGAWYPAQAGPSHGYHPPPSPLVSQMPMDDGNRQQQHMRDGAGGPYGGGDGGRPYSVAASPRVGQMPLRGGYAGTPNRSGGGHRRVPTGPGGMMLPSGGLAYPNAGMPVPQGAPLGMGFPAAPDGSMPFLPYGPPGSMHSRTPSSASHHSHSSMSYPQQYRAPSSGNGFYQGGRHSSSPSVSGSISGSASGAATPARSALLEEFRSKASKGRRFELKDIRGAVVEFSGDQHGSRFTQERLDVATREERDAVFDELLPAARTLMSDVFGNYVIQKLLEHGTVAQRSTLVKEMSGHVLELSLGTYGCRVVQKALDHALPEEQLALADELREHVLQCVKDQNANHVVQKILERIPDAAQIDFVPAAFRGHVPQLAAHCYSCRVLQRIFEHCAESQARPLMLELQQHTQQLMQDQYGNYVIQWTLQRGAPADRDAVIESAKGQLLALSRHKFASNVVEEIFRRASPAQRHELIEEMLVVPDAHTAPASTNIVAPMPAAVLMMRDQFANYVLQRALETAEPEQRARLVAAVRPHLASMRRYAKHLAAIEKLLGPDENAAHSRPPRPSASGASAAPSASAPSTVGPSAQAPASSPTVTA</sequence>
<keyword evidence="3" id="KW-0677">Repeat</keyword>
<dbReference type="CDD" id="cd07920">
    <property type="entry name" value="Pumilio"/>
    <property type="match status" value="1"/>
</dbReference>
<dbReference type="PROSITE" id="PS50303">
    <property type="entry name" value="PUM_HD"/>
    <property type="match status" value="1"/>
</dbReference>
<dbReference type="GO" id="GO:0003730">
    <property type="term" value="F:mRNA 3'-UTR binding"/>
    <property type="evidence" value="ECO:0007669"/>
    <property type="project" value="TreeGrafter"/>
</dbReference>
<evidence type="ECO:0000256" key="7">
    <source>
        <dbReference type="PROSITE-ProRule" id="PRU00317"/>
    </source>
</evidence>
<feature type="repeat" description="Pumilio" evidence="7">
    <location>
        <begin position="877"/>
        <end position="915"/>
    </location>
</feature>
<feature type="region of interest" description="Disordered" evidence="8">
    <location>
        <begin position="940"/>
        <end position="984"/>
    </location>
</feature>
<feature type="compositionally biased region" description="Polar residues" evidence="8">
    <location>
        <begin position="547"/>
        <end position="559"/>
    </location>
</feature>
<reference evidence="10 11" key="1">
    <citation type="journal article" date="2018" name="Mol. Biol. Evol.">
        <title>Broad Genomic Sampling Reveals a Smut Pathogenic Ancestry of the Fungal Clade Ustilaginomycotina.</title>
        <authorList>
            <person name="Kijpornyongpan T."/>
            <person name="Mondo S.J."/>
            <person name="Barry K."/>
            <person name="Sandor L."/>
            <person name="Lee J."/>
            <person name="Lipzen A."/>
            <person name="Pangilinan J."/>
            <person name="LaButti K."/>
            <person name="Hainaut M."/>
            <person name="Henrissat B."/>
            <person name="Grigoriev I.V."/>
            <person name="Spatafora J.W."/>
            <person name="Aime M.C."/>
        </authorList>
    </citation>
    <scope>NUCLEOTIDE SEQUENCE [LARGE SCALE GENOMIC DNA]</scope>
    <source>
        <strain evidence="10 11">MCA 4186</strain>
    </source>
</reference>
<feature type="repeat" description="Pumilio" evidence="7">
    <location>
        <begin position="609"/>
        <end position="644"/>
    </location>
</feature>
<feature type="compositionally biased region" description="Low complexity" evidence="8">
    <location>
        <begin position="263"/>
        <end position="282"/>
    </location>
</feature>
<feature type="repeat" description="Pumilio" evidence="7">
    <location>
        <begin position="826"/>
        <end position="861"/>
    </location>
</feature>
<dbReference type="InterPro" id="IPR033133">
    <property type="entry name" value="PUM-HD"/>
</dbReference>
<dbReference type="SUPFAM" id="SSF48371">
    <property type="entry name" value="ARM repeat"/>
    <property type="match status" value="1"/>
</dbReference>
<comment type="similarity">
    <text evidence="5">Belongs to the PUF3 family.</text>
</comment>
<feature type="compositionally biased region" description="Low complexity" evidence="8">
    <location>
        <begin position="35"/>
        <end position="80"/>
    </location>
</feature>
<dbReference type="Proteomes" id="UP000245946">
    <property type="component" value="Unassembled WGS sequence"/>
</dbReference>
<feature type="compositionally biased region" description="Low complexity" evidence="8">
    <location>
        <begin position="7"/>
        <end position="17"/>
    </location>
</feature>
<dbReference type="SMART" id="SM00025">
    <property type="entry name" value="Pumilio"/>
    <property type="match status" value="8"/>
</dbReference>
<gene>
    <name evidence="10" type="ORF">FA09DRAFT_312568</name>
</gene>
<dbReference type="InterPro" id="IPR033712">
    <property type="entry name" value="Pumilio_RNA-bd"/>
</dbReference>
<evidence type="ECO:0000256" key="1">
    <source>
        <dbReference type="ARBA" id="ARBA00004496"/>
    </source>
</evidence>
<keyword evidence="11" id="KW-1185">Reference proteome</keyword>
<dbReference type="EMBL" id="KZ819306">
    <property type="protein sequence ID" value="PWN95180.1"/>
    <property type="molecule type" value="Genomic_DNA"/>
</dbReference>
<dbReference type="GO" id="GO:0000288">
    <property type="term" value="P:nuclear-transcribed mRNA catabolic process, deadenylation-dependent decay"/>
    <property type="evidence" value="ECO:0007669"/>
    <property type="project" value="TreeGrafter"/>
</dbReference>
<feature type="region of interest" description="Disordered" evidence="8">
    <location>
        <begin position="521"/>
        <end position="583"/>
    </location>
</feature>
<comment type="subcellular location">
    <subcellularLocation>
        <location evidence="1">Cytoplasm</location>
    </subcellularLocation>
</comment>
<feature type="repeat" description="Pumilio" evidence="7">
    <location>
        <begin position="790"/>
        <end position="825"/>
    </location>
</feature>
<feature type="compositionally biased region" description="Basic and acidic residues" evidence="8">
    <location>
        <begin position="139"/>
        <end position="151"/>
    </location>
</feature>
<evidence type="ECO:0000313" key="10">
    <source>
        <dbReference type="EMBL" id="PWN95180.1"/>
    </source>
</evidence>
<accession>A0A316Z0C9</accession>
<feature type="repeat" description="Pumilio" evidence="7">
    <location>
        <begin position="717"/>
        <end position="752"/>
    </location>
</feature>
<evidence type="ECO:0000256" key="4">
    <source>
        <dbReference type="ARBA" id="ARBA00022884"/>
    </source>
</evidence>
<dbReference type="STRING" id="58919.A0A316Z0C9"/>
<feature type="repeat" description="Pumilio" evidence="7">
    <location>
        <begin position="681"/>
        <end position="716"/>
    </location>
</feature>
<evidence type="ECO:0000256" key="2">
    <source>
        <dbReference type="ARBA" id="ARBA00022490"/>
    </source>
</evidence>
<keyword evidence="2" id="KW-0963">Cytoplasm</keyword>
<dbReference type="GeneID" id="37268242"/>
<feature type="compositionally biased region" description="Low complexity" evidence="8">
    <location>
        <begin position="563"/>
        <end position="583"/>
    </location>
</feature>
<proteinExistence type="inferred from homology"/>
<dbReference type="GO" id="GO:0005737">
    <property type="term" value="C:cytoplasm"/>
    <property type="evidence" value="ECO:0007669"/>
    <property type="project" value="UniProtKB-SubCell"/>
</dbReference>
<feature type="compositionally biased region" description="Low complexity" evidence="8">
    <location>
        <begin position="953"/>
        <end position="973"/>
    </location>
</feature>